<keyword evidence="1 5" id="KW-0732">Signal</keyword>
<proteinExistence type="inferred from homology"/>
<feature type="domain" description="Pectinesterase inhibitor" evidence="6">
    <location>
        <begin position="21"/>
        <end position="174"/>
    </location>
</feature>
<keyword evidence="4" id="KW-1133">Transmembrane helix</keyword>
<dbReference type="SUPFAM" id="SSF101148">
    <property type="entry name" value="Plant invertase/pectin methylesterase inhibitor"/>
    <property type="match status" value="1"/>
</dbReference>
<dbReference type="HOGENOM" id="CLU_109139_0_0_1"/>
<evidence type="ECO:0000256" key="3">
    <source>
        <dbReference type="ARBA" id="ARBA00038471"/>
    </source>
</evidence>
<accession>Q6ZH00</accession>
<dbReference type="PANTHER" id="PTHR35357:SF8">
    <property type="entry name" value="OS01G0111000 PROTEIN"/>
    <property type="match status" value="1"/>
</dbReference>
<comment type="similarity">
    <text evidence="3">Belongs to the PMEI family.</text>
</comment>
<reference evidence="8" key="2">
    <citation type="journal article" date="2008" name="Nucleic Acids Res.">
        <title>The rice annotation project database (RAP-DB): 2008 update.</title>
        <authorList>
            <consortium name="The rice annotation project (RAP)"/>
        </authorList>
    </citation>
    <scope>GENOME REANNOTATION</scope>
    <source>
        <strain evidence="8">cv. Nipponbare</strain>
    </source>
</reference>
<dbReference type="Proteomes" id="UP000000763">
    <property type="component" value="Chromosome 2"/>
</dbReference>
<dbReference type="PANTHER" id="PTHR35357">
    <property type="entry name" value="OS02G0537100 PROTEIN"/>
    <property type="match status" value="1"/>
</dbReference>
<evidence type="ECO:0000256" key="1">
    <source>
        <dbReference type="ARBA" id="ARBA00022729"/>
    </source>
</evidence>
<evidence type="ECO:0000256" key="5">
    <source>
        <dbReference type="SAM" id="SignalP"/>
    </source>
</evidence>
<dbReference type="GO" id="GO:0004857">
    <property type="term" value="F:enzyme inhibitor activity"/>
    <property type="evidence" value="ECO:0007669"/>
    <property type="project" value="InterPro"/>
</dbReference>
<keyword evidence="2" id="KW-1015">Disulfide bond</keyword>
<reference evidence="8" key="1">
    <citation type="journal article" date="2005" name="Nature">
        <title>The map-based sequence of the rice genome.</title>
        <authorList>
            <consortium name="International rice genome sequencing project (IRGSP)"/>
            <person name="Matsumoto T."/>
            <person name="Wu J."/>
            <person name="Kanamori H."/>
            <person name="Katayose Y."/>
            <person name="Fujisawa M."/>
            <person name="Namiki N."/>
            <person name="Mizuno H."/>
            <person name="Yamamoto K."/>
            <person name="Antonio B.A."/>
            <person name="Baba T."/>
            <person name="Sakata K."/>
            <person name="Nagamura Y."/>
            <person name="Aoki H."/>
            <person name="Arikawa K."/>
            <person name="Arita K."/>
            <person name="Bito T."/>
            <person name="Chiden Y."/>
            <person name="Fujitsuka N."/>
            <person name="Fukunaka R."/>
            <person name="Hamada M."/>
            <person name="Harada C."/>
            <person name="Hayashi A."/>
            <person name="Hijishita S."/>
            <person name="Honda M."/>
            <person name="Hosokawa S."/>
            <person name="Ichikawa Y."/>
            <person name="Idonuma A."/>
            <person name="Iijima M."/>
            <person name="Ikeda M."/>
            <person name="Ikeno M."/>
            <person name="Ito K."/>
            <person name="Ito S."/>
            <person name="Ito T."/>
            <person name="Ito Y."/>
            <person name="Ito Y."/>
            <person name="Iwabuchi A."/>
            <person name="Kamiya K."/>
            <person name="Karasawa W."/>
            <person name="Kurita K."/>
            <person name="Katagiri S."/>
            <person name="Kikuta A."/>
            <person name="Kobayashi H."/>
            <person name="Kobayashi N."/>
            <person name="Machita K."/>
            <person name="Maehara T."/>
            <person name="Masukawa M."/>
            <person name="Mizubayashi T."/>
            <person name="Mukai Y."/>
            <person name="Nagasaki H."/>
            <person name="Nagata Y."/>
            <person name="Naito S."/>
            <person name="Nakashima M."/>
            <person name="Nakama Y."/>
            <person name="Nakamichi Y."/>
            <person name="Nakamura M."/>
            <person name="Meguro A."/>
            <person name="Negishi M."/>
            <person name="Ohta I."/>
            <person name="Ohta T."/>
            <person name="Okamoto M."/>
            <person name="Ono N."/>
            <person name="Saji S."/>
            <person name="Sakaguchi M."/>
            <person name="Sakai K."/>
            <person name="Shibata M."/>
            <person name="Shimokawa T."/>
            <person name="Song J."/>
            <person name="Takazaki Y."/>
            <person name="Terasawa K."/>
            <person name="Tsugane M."/>
            <person name="Tsuji K."/>
            <person name="Ueda S."/>
            <person name="Waki K."/>
            <person name="Yamagata H."/>
            <person name="Yamamoto M."/>
            <person name="Yamamoto S."/>
            <person name="Yamane H."/>
            <person name="Yoshiki S."/>
            <person name="Yoshihara R."/>
            <person name="Yukawa K."/>
            <person name="Zhong H."/>
            <person name="Yano M."/>
            <person name="Yuan Q."/>
            <person name="Ouyang S."/>
            <person name="Liu J."/>
            <person name="Jones K.M."/>
            <person name="Gansberger K."/>
            <person name="Moffat K."/>
            <person name="Hill J."/>
            <person name="Bera J."/>
            <person name="Fadrosh D."/>
            <person name="Jin S."/>
            <person name="Johri S."/>
            <person name="Kim M."/>
            <person name="Overton L."/>
            <person name="Reardon M."/>
            <person name="Tsitrin T."/>
            <person name="Vuong H."/>
            <person name="Weaver B."/>
            <person name="Ciecko A."/>
            <person name="Tallon L."/>
            <person name="Jackson J."/>
            <person name="Pai G."/>
            <person name="Aken S.V."/>
            <person name="Utterback T."/>
            <person name="Reidmuller S."/>
            <person name="Feldblyum T."/>
            <person name="Hsiao J."/>
            <person name="Zismann V."/>
            <person name="Iobst S."/>
            <person name="de Vazeille A.R."/>
            <person name="Buell C.R."/>
            <person name="Ying K."/>
            <person name="Li Y."/>
            <person name="Lu T."/>
            <person name="Huang Y."/>
            <person name="Zhao Q."/>
            <person name="Feng Q."/>
            <person name="Zhang L."/>
            <person name="Zhu J."/>
            <person name="Weng Q."/>
            <person name="Mu J."/>
            <person name="Lu Y."/>
            <person name="Fan D."/>
            <person name="Liu Y."/>
            <person name="Guan J."/>
            <person name="Zhang Y."/>
            <person name="Yu S."/>
            <person name="Liu X."/>
            <person name="Zhang Y."/>
            <person name="Hong G."/>
            <person name="Han B."/>
            <person name="Choisne N."/>
            <person name="Demange N."/>
            <person name="Orjeda G."/>
            <person name="Samain S."/>
            <person name="Cattolico L."/>
            <person name="Pelletier E."/>
            <person name="Couloux A."/>
            <person name="Segurens B."/>
            <person name="Wincker P."/>
            <person name="D'Hont A."/>
            <person name="Scarpelli C."/>
            <person name="Weissenbach J."/>
            <person name="Salanoubat M."/>
            <person name="Quetier F."/>
            <person name="Yu Y."/>
            <person name="Kim H.R."/>
            <person name="Rambo T."/>
            <person name="Currie J."/>
            <person name="Collura K."/>
            <person name="Luo M."/>
            <person name="Yang T."/>
            <person name="Ammiraju J.S.S."/>
            <person name="Engler F."/>
            <person name="Soderlund C."/>
            <person name="Wing R.A."/>
            <person name="Palmer L.E."/>
            <person name="de la Bastide M."/>
            <person name="Spiegel L."/>
            <person name="Nascimento L."/>
            <person name="Zutavern T."/>
            <person name="O'Shaughnessy A."/>
            <person name="Dike S."/>
            <person name="Dedhia N."/>
            <person name="Preston R."/>
            <person name="Balija V."/>
            <person name="McCombie W.R."/>
            <person name="Chow T."/>
            <person name="Chen H."/>
            <person name="Chung M."/>
            <person name="Chen C."/>
            <person name="Shaw J."/>
            <person name="Wu H."/>
            <person name="Hsiao K."/>
            <person name="Chao Y."/>
            <person name="Chu M."/>
            <person name="Cheng C."/>
            <person name="Hour A."/>
            <person name="Lee P."/>
            <person name="Lin S."/>
            <person name="Lin Y."/>
            <person name="Liou J."/>
            <person name="Liu S."/>
            <person name="Hsing Y."/>
            <person name="Raghuvanshi S."/>
            <person name="Mohanty A."/>
            <person name="Bharti A.K."/>
            <person name="Gaur A."/>
            <person name="Gupta V."/>
            <person name="Kumar D."/>
            <person name="Ravi V."/>
            <person name="Vij S."/>
            <person name="Kapur A."/>
            <person name="Khurana P."/>
            <person name="Khurana P."/>
            <person name="Khurana J.P."/>
            <person name="Tyagi A.K."/>
            <person name="Gaikwad K."/>
            <person name="Singh A."/>
            <person name="Dalal V."/>
            <person name="Srivastava S."/>
            <person name="Dixit A."/>
            <person name="Pal A.K."/>
            <person name="Ghazi I.A."/>
            <person name="Yadav M."/>
            <person name="Pandit A."/>
            <person name="Bhargava A."/>
            <person name="Sureshbabu K."/>
            <person name="Batra K."/>
            <person name="Sharma T.R."/>
            <person name="Mohapatra T."/>
            <person name="Singh N.K."/>
            <person name="Messing J."/>
            <person name="Nelson A.B."/>
            <person name="Fuks G."/>
            <person name="Kavchok S."/>
            <person name="Keizer G."/>
            <person name="Linton E."/>
            <person name="Llaca V."/>
            <person name="Song R."/>
            <person name="Tanyolac B."/>
            <person name="Young S."/>
            <person name="Ho-Il K."/>
            <person name="Hahn J.H."/>
            <person name="Sangsakoo G."/>
            <person name="Vanavichit A."/>
            <person name="de Mattos Luiz.A.T."/>
            <person name="Zimmer P.D."/>
            <person name="Malone G."/>
            <person name="Dellagostin O."/>
            <person name="de Oliveira A.C."/>
            <person name="Bevan M."/>
            <person name="Bancroft I."/>
            <person name="Minx P."/>
            <person name="Cordum H."/>
            <person name="Wilson R."/>
            <person name="Cheng Z."/>
            <person name="Jin W."/>
            <person name="Jiang J."/>
            <person name="Leong S.A."/>
            <person name="Iwama H."/>
            <person name="Gojobori T."/>
            <person name="Itoh T."/>
            <person name="Niimura Y."/>
            <person name="Fujii Y."/>
            <person name="Habara T."/>
            <person name="Sakai H."/>
            <person name="Sato Y."/>
            <person name="Wilson G."/>
            <person name="Kumar K."/>
            <person name="McCouch S."/>
            <person name="Juretic N."/>
            <person name="Hoen D."/>
            <person name="Wright S."/>
            <person name="Bruskiewich R."/>
            <person name="Bureau T."/>
            <person name="Miyao A."/>
            <person name="Hirochika H."/>
            <person name="Nishikawa T."/>
            <person name="Kadowaki K."/>
            <person name="Sugiura M."/>
            <person name="Burr B."/>
            <person name="Sasaki T."/>
        </authorList>
    </citation>
    <scope>NUCLEOTIDE SEQUENCE [LARGE SCALE GENOMIC DNA]</scope>
    <source>
        <strain evidence="8">cv. Nipponbare</strain>
    </source>
</reference>
<dbReference type="InterPro" id="IPR006501">
    <property type="entry name" value="Pectinesterase_inhib_dom"/>
</dbReference>
<protein>
    <recommendedName>
        <fullName evidence="6">Pectinesterase inhibitor domain-containing protein</fullName>
    </recommendedName>
</protein>
<evidence type="ECO:0000256" key="2">
    <source>
        <dbReference type="ARBA" id="ARBA00023157"/>
    </source>
</evidence>
<dbReference type="NCBIfam" id="TIGR01614">
    <property type="entry name" value="PME_inhib"/>
    <property type="match status" value="1"/>
</dbReference>
<evidence type="ECO:0000313" key="8">
    <source>
        <dbReference type="Proteomes" id="UP000000763"/>
    </source>
</evidence>
<feature type="transmembrane region" description="Helical" evidence="4">
    <location>
        <begin position="159"/>
        <end position="180"/>
    </location>
</feature>
<evidence type="ECO:0000256" key="4">
    <source>
        <dbReference type="SAM" id="Phobius"/>
    </source>
</evidence>
<evidence type="ECO:0000259" key="6">
    <source>
        <dbReference type="SMART" id="SM00856"/>
    </source>
</evidence>
<organism evidence="7 8">
    <name type="scientific">Oryza sativa subsp. japonica</name>
    <name type="common">Rice</name>
    <dbReference type="NCBI Taxonomy" id="39947"/>
    <lineage>
        <taxon>Eukaryota</taxon>
        <taxon>Viridiplantae</taxon>
        <taxon>Streptophyta</taxon>
        <taxon>Embryophyta</taxon>
        <taxon>Tracheophyta</taxon>
        <taxon>Spermatophyta</taxon>
        <taxon>Magnoliopsida</taxon>
        <taxon>Liliopsida</taxon>
        <taxon>Poales</taxon>
        <taxon>Poaceae</taxon>
        <taxon>BOP clade</taxon>
        <taxon>Oryzoideae</taxon>
        <taxon>Oryzeae</taxon>
        <taxon>Oryzinae</taxon>
        <taxon>Oryza</taxon>
        <taxon>Oryza sativa</taxon>
    </lineage>
</organism>
<sequence length="222" mass="23763">MHPIIATLLLAAAIAPGLTVGSPSLINETCTATSNYGYCLGVLSADPAGASATDKRGLAIAAANITMRNVTSTVRVLTELVEELKLCIKYYQDMDDLVASAIDDLRVGRPAVTSFYKLHRASDEPGNCDIMLFEGSAHKNPVSSENMYNEAISKLTSDIVYQLVIVLVRVLLVIIHLLLLKVSVGFDAPRLGGVVSITGCANLSRFLRRVLYKGGGLLLDLQ</sequence>
<dbReference type="SMART" id="SM00856">
    <property type="entry name" value="PMEI"/>
    <property type="match status" value="1"/>
</dbReference>
<dbReference type="InterPro" id="IPR035513">
    <property type="entry name" value="Invertase/methylesterase_inhib"/>
</dbReference>
<name>Q6ZH00_ORYSJ</name>
<dbReference type="Pfam" id="PF04043">
    <property type="entry name" value="PMEI"/>
    <property type="match status" value="1"/>
</dbReference>
<feature type="chain" id="PRO_5004283132" description="Pectinesterase inhibitor domain-containing protein" evidence="5">
    <location>
        <begin position="22"/>
        <end position="222"/>
    </location>
</feature>
<keyword evidence="4" id="KW-0812">Transmembrane</keyword>
<feature type="signal peptide" evidence="5">
    <location>
        <begin position="1"/>
        <end position="21"/>
    </location>
</feature>
<gene>
    <name evidence="7" type="primary">OJ1743_B12.10</name>
</gene>
<dbReference type="FunFam" id="1.20.140.40:FF:000028">
    <property type="entry name" value="Os02g0688200 protein"/>
    <property type="match status" value="1"/>
</dbReference>
<keyword evidence="4" id="KW-0472">Membrane</keyword>
<evidence type="ECO:0000313" key="7">
    <source>
        <dbReference type="EMBL" id="BAD07661.1"/>
    </source>
</evidence>
<dbReference type="AlphaFoldDB" id="Q6ZH00"/>
<dbReference type="Gene3D" id="1.20.140.40">
    <property type="entry name" value="Invertase/pectin methylesterase inhibitor family protein"/>
    <property type="match status" value="1"/>
</dbReference>
<dbReference type="EMBL" id="AP004096">
    <property type="protein sequence ID" value="BAD07661.1"/>
    <property type="molecule type" value="Genomic_DNA"/>
</dbReference>